<dbReference type="OrthoDB" id="2163491at2759"/>
<accession>A0A8H5HC37</accession>
<evidence type="ECO:0000256" key="1">
    <source>
        <dbReference type="SAM" id="MobiDB-lite"/>
    </source>
</evidence>
<feature type="compositionally biased region" description="Polar residues" evidence="1">
    <location>
        <begin position="239"/>
        <end position="257"/>
    </location>
</feature>
<dbReference type="AlphaFoldDB" id="A0A8H5HC37"/>
<dbReference type="Proteomes" id="UP000565441">
    <property type="component" value="Unassembled WGS sequence"/>
</dbReference>
<comment type="caution">
    <text evidence="2">The sequence shown here is derived from an EMBL/GenBank/DDBJ whole genome shotgun (WGS) entry which is preliminary data.</text>
</comment>
<feature type="compositionally biased region" description="Low complexity" evidence="1">
    <location>
        <begin position="209"/>
        <end position="222"/>
    </location>
</feature>
<evidence type="ECO:0000313" key="3">
    <source>
        <dbReference type="Proteomes" id="UP000565441"/>
    </source>
</evidence>
<organism evidence="2 3">
    <name type="scientific">Tricholomella constricta</name>
    <dbReference type="NCBI Taxonomy" id="117010"/>
    <lineage>
        <taxon>Eukaryota</taxon>
        <taxon>Fungi</taxon>
        <taxon>Dikarya</taxon>
        <taxon>Basidiomycota</taxon>
        <taxon>Agaricomycotina</taxon>
        <taxon>Agaricomycetes</taxon>
        <taxon>Agaricomycetidae</taxon>
        <taxon>Agaricales</taxon>
        <taxon>Tricholomatineae</taxon>
        <taxon>Lyophyllaceae</taxon>
        <taxon>Tricholomella</taxon>
    </lineage>
</organism>
<feature type="region of interest" description="Disordered" evidence="1">
    <location>
        <begin position="158"/>
        <end position="192"/>
    </location>
</feature>
<sequence length="683" mass="75985">MRTPAVWDDKDLLEDEPFLTNFRAFALVENNRRKTSIIMKRLEELATGLKSAAAARAWVNLAFVASPMEIRPCQVKLDKKTSLVFVQFYWKLFQDKEDATEDAALFLRHERMKRGFQYELMRNSSATSIATALEPRSSRSLTKKSRCSSHRLIVSSKKQILGSQTQTRSTSRPVVFPKEKLSRNSARCPTQLGRGGFEGNLCLVKQKKSPTSPSASSRPSHSVQLPRRSRRIAAPPVLQTHTVADSTSRPSVSSPLIGSTASLEKAASSQTEGDIAVDVESADRASVHDVSIHLSIPATVLPSTSSAISDTETERRIPLTEYLPNQSERQQISKQYDGCGAAAPNIHLELLSRPSDGTLPLIHAAPCDSCEEQVSTTQTITSPFPAYSGPTVTERLEQFTAAYLDTGHTGIHVAPIIHYPPSCQMYPKNSGEPFSPINDLNTGGFISLGSGELGNTPSCFGEQDQPLHDLEVNSRTKPPLTEYPPIWAQSRQEVCESFDWFRSYQGGVYHVHDFVKGYLLSAFSSSRDIFEHDGRLIISHGGGKAESIHTHLGRSTTQSADDQLAQDKSVRALLANYRESRPLVLLIDDKYALFPYDLGAKEVTYAVLGFYTISQAWAEYQPANNEQGRVVRYKFLFQWCEGQESPWFERVPGDPTPVEWESNSRGNHGLNVPALFVFRRRFD</sequence>
<reference evidence="2 3" key="1">
    <citation type="journal article" date="2020" name="ISME J.">
        <title>Uncovering the hidden diversity of litter-decomposition mechanisms in mushroom-forming fungi.</title>
        <authorList>
            <person name="Floudas D."/>
            <person name="Bentzer J."/>
            <person name="Ahren D."/>
            <person name="Johansson T."/>
            <person name="Persson P."/>
            <person name="Tunlid A."/>
        </authorList>
    </citation>
    <scope>NUCLEOTIDE SEQUENCE [LARGE SCALE GENOMIC DNA]</scope>
    <source>
        <strain evidence="2 3">CBS 661.87</strain>
    </source>
</reference>
<feature type="region of interest" description="Disordered" evidence="1">
    <location>
        <begin position="207"/>
        <end position="257"/>
    </location>
</feature>
<evidence type="ECO:0000313" key="2">
    <source>
        <dbReference type="EMBL" id="KAF5380607.1"/>
    </source>
</evidence>
<proteinExistence type="predicted"/>
<dbReference type="EMBL" id="JAACJP010000013">
    <property type="protein sequence ID" value="KAF5380607.1"/>
    <property type="molecule type" value="Genomic_DNA"/>
</dbReference>
<name>A0A8H5HC37_9AGAR</name>
<protein>
    <submittedName>
        <fullName evidence="2">Uncharacterized protein</fullName>
    </submittedName>
</protein>
<keyword evidence="3" id="KW-1185">Reference proteome</keyword>
<feature type="compositionally biased region" description="Polar residues" evidence="1">
    <location>
        <begin position="158"/>
        <end position="172"/>
    </location>
</feature>
<gene>
    <name evidence="2" type="ORF">D9615_004639</name>
</gene>